<accession>A0A8H4J0M2</accession>
<feature type="transmembrane region" description="Helical" evidence="7">
    <location>
        <begin position="288"/>
        <end position="310"/>
    </location>
</feature>
<feature type="transmembrane region" description="Helical" evidence="7">
    <location>
        <begin position="65"/>
        <end position="85"/>
    </location>
</feature>
<evidence type="ECO:0000313" key="9">
    <source>
        <dbReference type="EMBL" id="KAF4310757.1"/>
    </source>
</evidence>
<keyword evidence="4 7" id="KW-0472">Membrane</keyword>
<comment type="subcellular location">
    <subcellularLocation>
        <location evidence="1">Membrane</location>
        <topology evidence="1">Multi-pass membrane protein</topology>
    </subcellularLocation>
</comment>
<dbReference type="OrthoDB" id="5329176at2759"/>
<dbReference type="PANTHER" id="PTHR33048:SF129">
    <property type="entry name" value="INTEGRAL MEMBRANE PROTEIN-RELATED"/>
    <property type="match status" value="1"/>
</dbReference>
<dbReference type="PANTHER" id="PTHR33048">
    <property type="entry name" value="PTH11-LIKE INTEGRAL MEMBRANE PROTEIN (AFU_ORTHOLOGUE AFUA_5G11245)"/>
    <property type="match status" value="1"/>
</dbReference>
<evidence type="ECO:0000313" key="10">
    <source>
        <dbReference type="Proteomes" id="UP000572817"/>
    </source>
</evidence>
<keyword evidence="10" id="KW-1185">Reference proteome</keyword>
<gene>
    <name evidence="9" type="ORF">GTA08_BOTSDO13693</name>
</gene>
<dbReference type="Proteomes" id="UP000572817">
    <property type="component" value="Unassembled WGS sequence"/>
</dbReference>
<comment type="similarity">
    <text evidence="5">Belongs to the SAT4 family.</text>
</comment>
<feature type="transmembrane region" description="Helical" evidence="7">
    <location>
        <begin position="250"/>
        <end position="272"/>
    </location>
</feature>
<evidence type="ECO:0000256" key="2">
    <source>
        <dbReference type="ARBA" id="ARBA00022692"/>
    </source>
</evidence>
<feature type="region of interest" description="Disordered" evidence="6">
    <location>
        <begin position="402"/>
        <end position="442"/>
    </location>
</feature>
<evidence type="ECO:0000256" key="1">
    <source>
        <dbReference type="ARBA" id="ARBA00004141"/>
    </source>
</evidence>
<feature type="transmembrane region" description="Helical" evidence="7">
    <location>
        <begin position="217"/>
        <end position="238"/>
    </location>
</feature>
<protein>
    <submittedName>
        <fullName evidence="9">Integral membrane protein</fullName>
    </submittedName>
</protein>
<feature type="transmembrane region" description="Helical" evidence="7">
    <location>
        <begin position="31"/>
        <end position="53"/>
    </location>
</feature>
<evidence type="ECO:0000256" key="6">
    <source>
        <dbReference type="SAM" id="MobiDB-lite"/>
    </source>
</evidence>
<dbReference type="AlphaFoldDB" id="A0A8H4J0M2"/>
<evidence type="ECO:0000256" key="3">
    <source>
        <dbReference type="ARBA" id="ARBA00022989"/>
    </source>
</evidence>
<proteinExistence type="inferred from homology"/>
<keyword evidence="2 7" id="KW-0812">Transmembrane</keyword>
<comment type="caution">
    <text evidence="9">The sequence shown here is derived from an EMBL/GenBank/DDBJ whole genome shotgun (WGS) entry which is preliminary data.</text>
</comment>
<sequence>MGGGLTPPPELLAEWATNRERFPYGERRGPFLLVLLGILLALTLAVVAARLWARCKIRRNAGLDDWLIVAALPFLIAYNVCHILGMQSTKIPKRITYLTKPPGFSHYGVDRHAWELTFDQAVNARIVTWAIAINYIFVTSLVKISILSFYRRLGEGALNMTWLWIVRCSIAFVVVYAFIFILMVFVACRPMSAFWNKMDPAWALSHDHQCFNEGADFIASAVVSVVQDAAVCILPLLVVRRLQMPRKQKWALGAIFGIGFFLCFCGIMRVAYMYRVYYQTYDTTWEALPVWCWTLVETHCAIICASAPALKLFVRRVLQSTHGESSQSGARARLGYDNVGSGRAGGTHPSAASKDGAAGIYMEDMRAYKEAKARAEQDSPIFSTFAGGDKGPPARITVTQEVDVSFEGEAGDRQSRADTMSKKSGGAKTSSESLLENPFAGR</sequence>
<dbReference type="Pfam" id="PF20684">
    <property type="entry name" value="Fung_rhodopsin"/>
    <property type="match status" value="1"/>
</dbReference>
<feature type="transmembrane region" description="Helical" evidence="7">
    <location>
        <begin position="126"/>
        <end position="150"/>
    </location>
</feature>
<evidence type="ECO:0000256" key="5">
    <source>
        <dbReference type="ARBA" id="ARBA00038359"/>
    </source>
</evidence>
<name>A0A8H4J0M2_9PEZI</name>
<keyword evidence="3 7" id="KW-1133">Transmembrane helix</keyword>
<feature type="compositionally biased region" description="Basic and acidic residues" evidence="6">
    <location>
        <begin position="410"/>
        <end position="421"/>
    </location>
</feature>
<dbReference type="InterPro" id="IPR049326">
    <property type="entry name" value="Rhodopsin_dom_fungi"/>
</dbReference>
<dbReference type="InterPro" id="IPR052337">
    <property type="entry name" value="SAT4-like"/>
</dbReference>
<dbReference type="GO" id="GO:0016020">
    <property type="term" value="C:membrane"/>
    <property type="evidence" value="ECO:0007669"/>
    <property type="project" value="UniProtKB-SubCell"/>
</dbReference>
<dbReference type="EMBL" id="WWBZ02000013">
    <property type="protein sequence ID" value="KAF4310757.1"/>
    <property type="molecule type" value="Genomic_DNA"/>
</dbReference>
<feature type="domain" description="Rhodopsin" evidence="8">
    <location>
        <begin position="49"/>
        <end position="315"/>
    </location>
</feature>
<evidence type="ECO:0000256" key="4">
    <source>
        <dbReference type="ARBA" id="ARBA00023136"/>
    </source>
</evidence>
<reference evidence="9" key="1">
    <citation type="submission" date="2020-04" db="EMBL/GenBank/DDBJ databases">
        <title>Genome Assembly and Annotation of Botryosphaeria dothidea sdau 11-99, a Latent Pathogen of Apple Fruit Ring Rot in China.</title>
        <authorList>
            <person name="Yu C."/>
            <person name="Diao Y."/>
            <person name="Lu Q."/>
            <person name="Zhao J."/>
            <person name="Cui S."/>
            <person name="Peng C."/>
            <person name="He B."/>
            <person name="Liu H."/>
        </authorList>
    </citation>
    <scope>NUCLEOTIDE SEQUENCE [LARGE SCALE GENOMIC DNA]</scope>
    <source>
        <strain evidence="9">Sdau11-99</strain>
    </source>
</reference>
<evidence type="ECO:0000259" key="8">
    <source>
        <dbReference type="Pfam" id="PF20684"/>
    </source>
</evidence>
<organism evidence="9 10">
    <name type="scientific">Botryosphaeria dothidea</name>
    <dbReference type="NCBI Taxonomy" id="55169"/>
    <lineage>
        <taxon>Eukaryota</taxon>
        <taxon>Fungi</taxon>
        <taxon>Dikarya</taxon>
        <taxon>Ascomycota</taxon>
        <taxon>Pezizomycotina</taxon>
        <taxon>Dothideomycetes</taxon>
        <taxon>Dothideomycetes incertae sedis</taxon>
        <taxon>Botryosphaeriales</taxon>
        <taxon>Botryosphaeriaceae</taxon>
        <taxon>Botryosphaeria</taxon>
    </lineage>
</organism>
<evidence type="ECO:0000256" key="7">
    <source>
        <dbReference type="SAM" id="Phobius"/>
    </source>
</evidence>
<feature type="transmembrane region" description="Helical" evidence="7">
    <location>
        <begin position="162"/>
        <end position="187"/>
    </location>
</feature>